<gene>
    <name evidence="2" type="ORF">RND81_07G131000</name>
</gene>
<dbReference type="PANTHER" id="PTHR34222">
    <property type="entry name" value="GAG_PRE-INTEGRS DOMAIN-CONTAINING PROTEIN"/>
    <property type="match status" value="1"/>
</dbReference>
<sequence>MPDLSQFWKDLRSMDEIPDCSCGVLSTCSCNILKKILEHENKYMLIYFHMGLDKKYENLRGQILAMEPLPTINQAFSKVHQAELQRSLSNADVESNLDGLAMAAHKFSAAAKLSTSFKPHQNVWKRESKKPKVDKCSYYCDFCNKSGHTIDFCFKLRDLTNRQGSSCGFRGNAHPGKQIAAHVEEVQECAEDTPCELPGASSSGSGQPRVDPAFVQAVIQKMYKVFNSAPSATPDSTSQRFGGMIFASTAKSIFLPHRDITWIVDYGASDHMTFDCTNFVSHSPLPHPVAVTLPDGQHKSVQFVGIVQLIDKITLQHVLYLPYFKHKLLSLGRLLEDSALIANFTLSGCSIQYPSTKKVLLSGWRSAAGVFHFTNSAVPSATTADCLSFNANKCNDVSLFHARLGHVSVTALKHVVSPFSCGPLGSVQSEILDRSLIFPHDC</sequence>
<name>A0AAW1JSE2_SAPOF</name>
<dbReference type="InterPro" id="IPR054722">
    <property type="entry name" value="PolX-like_BBD"/>
</dbReference>
<proteinExistence type="predicted"/>
<organism evidence="2 3">
    <name type="scientific">Saponaria officinalis</name>
    <name type="common">Common soapwort</name>
    <name type="synonym">Lychnis saponaria</name>
    <dbReference type="NCBI Taxonomy" id="3572"/>
    <lineage>
        <taxon>Eukaryota</taxon>
        <taxon>Viridiplantae</taxon>
        <taxon>Streptophyta</taxon>
        <taxon>Embryophyta</taxon>
        <taxon>Tracheophyta</taxon>
        <taxon>Spermatophyta</taxon>
        <taxon>Magnoliopsida</taxon>
        <taxon>eudicotyledons</taxon>
        <taxon>Gunneridae</taxon>
        <taxon>Pentapetalae</taxon>
        <taxon>Caryophyllales</taxon>
        <taxon>Caryophyllaceae</taxon>
        <taxon>Caryophylleae</taxon>
        <taxon>Saponaria</taxon>
    </lineage>
</organism>
<dbReference type="PANTHER" id="PTHR34222:SF99">
    <property type="entry name" value="PROTEIN, PUTATIVE-RELATED"/>
    <property type="match status" value="1"/>
</dbReference>
<reference evidence="2" key="1">
    <citation type="submission" date="2024-03" db="EMBL/GenBank/DDBJ databases">
        <title>WGS assembly of Saponaria officinalis var. Norfolk2.</title>
        <authorList>
            <person name="Jenkins J."/>
            <person name="Shu S."/>
            <person name="Grimwood J."/>
            <person name="Barry K."/>
            <person name="Goodstein D."/>
            <person name="Schmutz J."/>
            <person name="Leebens-Mack J."/>
            <person name="Osbourn A."/>
        </authorList>
    </citation>
    <scope>NUCLEOTIDE SEQUENCE [LARGE SCALE GENOMIC DNA]</scope>
    <source>
        <strain evidence="2">JIC</strain>
    </source>
</reference>
<evidence type="ECO:0000313" key="3">
    <source>
        <dbReference type="Proteomes" id="UP001443914"/>
    </source>
</evidence>
<dbReference type="Pfam" id="PF22936">
    <property type="entry name" value="Pol_BBD"/>
    <property type="match status" value="1"/>
</dbReference>
<feature type="domain" description="Retrovirus-related Pol polyprotein from transposon TNT 1-94-like beta-barrel" evidence="1">
    <location>
        <begin position="262"/>
        <end position="336"/>
    </location>
</feature>
<dbReference type="AlphaFoldDB" id="A0AAW1JSE2"/>
<comment type="caution">
    <text evidence="2">The sequence shown here is derived from an EMBL/GenBank/DDBJ whole genome shotgun (WGS) entry which is preliminary data.</text>
</comment>
<protein>
    <recommendedName>
        <fullName evidence="1">Retrovirus-related Pol polyprotein from transposon TNT 1-94-like beta-barrel domain-containing protein</fullName>
    </recommendedName>
</protein>
<dbReference type="Proteomes" id="UP001443914">
    <property type="component" value="Unassembled WGS sequence"/>
</dbReference>
<accession>A0AAW1JSE2</accession>
<evidence type="ECO:0000313" key="2">
    <source>
        <dbReference type="EMBL" id="KAK9706510.1"/>
    </source>
</evidence>
<evidence type="ECO:0000259" key="1">
    <source>
        <dbReference type="Pfam" id="PF22936"/>
    </source>
</evidence>
<keyword evidence="3" id="KW-1185">Reference proteome</keyword>
<dbReference type="EMBL" id="JBDFQZ010000007">
    <property type="protein sequence ID" value="KAK9706510.1"/>
    <property type="molecule type" value="Genomic_DNA"/>
</dbReference>